<evidence type="ECO:0000313" key="2">
    <source>
        <dbReference type="Proteomes" id="UP000680634"/>
    </source>
</evidence>
<reference evidence="2" key="1">
    <citation type="submission" date="2023-07" db="EMBL/GenBank/DDBJ databases">
        <title>Genome-inferred correspondence between phylogeny and metabolic traits in the wild Drosophila gut microbiome.</title>
        <authorList>
            <person name="Bueno E."/>
            <person name="Blow F."/>
            <person name="Douglas A.E."/>
        </authorList>
    </citation>
    <scope>NUCLEOTIDE SEQUENCE [LARGE SCALE GENOMIC DNA]</scope>
    <source>
        <strain evidence="2">JGM97</strain>
    </source>
</reference>
<organism evidence="1 2">
    <name type="scientific">Nissabacter archeti</name>
    <dbReference type="NCBI Taxonomy" id="1917880"/>
    <lineage>
        <taxon>Bacteria</taxon>
        <taxon>Pseudomonadati</taxon>
        <taxon>Pseudomonadota</taxon>
        <taxon>Gammaproteobacteria</taxon>
        <taxon>Enterobacterales</taxon>
        <taxon>Yersiniaceae</taxon>
        <taxon>Nissabacter</taxon>
    </lineage>
</organism>
<name>A0ABS5JHT4_9GAMM</name>
<proteinExistence type="predicted"/>
<accession>A0ABS5JHT4</accession>
<comment type="caution">
    <text evidence="1">The sequence shown here is derived from an EMBL/GenBank/DDBJ whole genome shotgun (WGS) entry which is preliminary data.</text>
</comment>
<dbReference type="RefSeq" id="WP_212589238.1">
    <property type="nucleotide sequence ID" value="NZ_JAERKB010000007.1"/>
</dbReference>
<protein>
    <submittedName>
        <fullName evidence="1">Uncharacterized protein</fullName>
    </submittedName>
</protein>
<gene>
    <name evidence="1" type="ORF">JK232_11655</name>
</gene>
<evidence type="ECO:0000313" key="1">
    <source>
        <dbReference type="EMBL" id="MBS0969546.1"/>
    </source>
</evidence>
<dbReference type="EMBL" id="JAERKB010000007">
    <property type="protein sequence ID" value="MBS0969546.1"/>
    <property type="molecule type" value="Genomic_DNA"/>
</dbReference>
<keyword evidence="2" id="KW-1185">Reference proteome</keyword>
<dbReference type="Proteomes" id="UP000680634">
    <property type="component" value="Unassembled WGS sequence"/>
</dbReference>
<sequence length="168" mass="19350">MLFITPCFADELCDPDDYSCYNISLGKVRNLSASESNDGYSYIYLNDKIIYKAKVDLITPDPGAYYLDKKNKKRDKIIFYYYARGNCTQGIDDYKCHANIMIDLTKRKPIVSNIFSPPVDGSHVSWVSWGEKNSIIAFDDDSRFKYENGKVEMTYGGYVEEQEKMKAD</sequence>